<proteinExistence type="predicted"/>
<reference evidence="2" key="1">
    <citation type="submission" date="2015-05" db="EMBL/GenBank/DDBJ databases">
        <authorList>
            <person name="Rodrigo-Torres Lidia"/>
            <person name="Arahal R.David."/>
        </authorList>
    </citation>
    <scope>NUCLEOTIDE SEQUENCE [LARGE SCALE GENOMIC DNA]</scope>
    <source>
        <strain evidence="2">CECT 7321</strain>
    </source>
</reference>
<name>A0A0H5DEW9_9RHOB</name>
<organism evidence="1 2">
    <name type="scientific">Phaeobacter italicus</name>
    <dbReference type="NCBI Taxonomy" id="481446"/>
    <lineage>
        <taxon>Bacteria</taxon>
        <taxon>Pseudomonadati</taxon>
        <taxon>Pseudomonadota</taxon>
        <taxon>Alphaproteobacteria</taxon>
        <taxon>Rhodobacterales</taxon>
        <taxon>Roseobacteraceae</taxon>
        <taxon>Phaeobacter</taxon>
    </lineage>
</organism>
<accession>A0A0H5DEW9</accession>
<gene>
    <name evidence="1" type="ORF">NIT7321_00871</name>
</gene>
<dbReference type="Proteomes" id="UP000043764">
    <property type="component" value="Unassembled WGS sequence"/>
</dbReference>
<evidence type="ECO:0000313" key="1">
    <source>
        <dbReference type="EMBL" id="CRL10030.1"/>
    </source>
</evidence>
<sequence>MIGVILWADRNLRQAMIWCEDHGDLAYYRWTTDEAPLALSKGDCVSFSITIEGSLRIASNLERLGTEQSNDLSAQLAWGRRFGASHPAQEAGYRVPGPIDLTSANSGTVMTWAEAREDPLFIDMPAFGEPDAPAVALDGAEEMGNVISFPDQAERAARQARRA</sequence>
<protein>
    <submittedName>
        <fullName evidence="1">Uncharacterized protein</fullName>
    </submittedName>
</protein>
<keyword evidence="2" id="KW-1185">Reference proteome</keyword>
<dbReference type="STRING" id="481446.NIT7645_03211"/>
<dbReference type="EMBL" id="CVRL01000011">
    <property type="protein sequence ID" value="CRL10030.1"/>
    <property type="molecule type" value="Genomic_DNA"/>
</dbReference>
<dbReference type="AlphaFoldDB" id="A0A0H5DEW9"/>
<evidence type="ECO:0000313" key="2">
    <source>
        <dbReference type="Proteomes" id="UP000043764"/>
    </source>
</evidence>